<name>D1YWJ7_METPS</name>
<keyword evidence="3" id="KW-1185">Reference proteome</keyword>
<evidence type="ECO:0000313" key="2">
    <source>
        <dbReference type="EMBL" id="BAI60819.1"/>
    </source>
</evidence>
<dbReference type="GeneID" id="8680785"/>
<reference evidence="3" key="3">
    <citation type="journal article" date="2011" name="PLoS ONE">
        <title>Genome sequence of a mesophilic hydrogenotrophic methanogen Methanocella paludicola, the first cultivated representative of the order Methanocellales.</title>
        <authorList>
            <person name="Sakai S."/>
            <person name="Takaki Y."/>
            <person name="Shimamura S."/>
            <person name="Sekine M."/>
            <person name="Tajima T."/>
            <person name="Kosugi H."/>
            <person name="Ichikawa N."/>
            <person name="Tasumi E."/>
            <person name="Hiraki A.T."/>
            <person name="Shimizu A."/>
            <person name="Kato Y."/>
            <person name="Nishiko R."/>
            <person name="Mori K."/>
            <person name="Fujita N."/>
            <person name="Imachi H."/>
            <person name="Takai K."/>
        </authorList>
    </citation>
    <scope>NUCLEOTIDE SEQUENCE [LARGE SCALE GENOMIC DNA]</scope>
    <source>
        <strain evidence="3">DSM 17711 / JCM 13418 / NBRC 101707 / SANAE</strain>
    </source>
</reference>
<dbReference type="AlphaFoldDB" id="D1YWJ7"/>
<organism evidence="2 3">
    <name type="scientific">Methanocella paludicola (strain DSM 17711 / JCM 13418 / NBRC 101707 / SANAE)</name>
    <dbReference type="NCBI Taxonomy" id="304371"/>
    <lineage>
        <taxon>Archaea</taxon>
        <taxon>Methanobacteriati</taxon>
        <taxon>Methanobacteriota</taxon>
        <taxon>Stenosarchaea group</taxon>
        <taxon>Methanomicrobia</taxon>
        <taxon>Methanocellales</taxon>
        <taxon>Methanocellaceae</taxon>
        <taxon>Methanocella</taxon>
    </lineage>
</organism>
<feature type="transmembrane region" description="Helical" evidence="1">
    <location>
        <begin position="7"/>
        <end position="27"/>
    </location>
</feature>
<gene>
    <name evidence="2" type="ordered locus">MCP_0747</name>
</gene>
<dbReference type="InParanoid" id="D1YWJ7"/>
<dbReference type="OrthoDB" id="146602at2157"/>
<dbReference type="KEGG" id="mpd:MCP_0747"/>
<dbReference type="EMBL" id="AP011532">
    <property type="protein sequence ID" value="BAI60819.1"/>
    <property type="molecule type" value="Genomic_DNA"/>
</dbReference>
<dbReference type="RefSeq" id="WP_012899499.1">
    <property type="nucleotide sequence ID" value="NC_013665.1"/>
</dbReference>
<accession>D1YWJ7</accession>
<dbReference type="STRING" id="304371.MCP_0747"/>
<dbReference type="Proteomes" id="UP000001882">
    <property type="component" value="Chromosome"/>
</dbReference>
<protein>
    <submittedName>
        <fullName evidence="2">Uncharacterized protein</fullName>
    </submittedName>
</protein>
<evidence type="ECO:0000313" key="3">
    <source>
        <dbReference type="Proteomes" id="UP000001882"/>
    </source>
</evidence>
<keyword evidence="1" id="KW-0472">Membrane</keyword>
<reference evidence="2 3" key="1">
    <citation type="journal article" date="2007" name="Appl. Environ. Microbiol.">
        <title>Isolation of key methanogens for global methane emission from rice paddy fields: a novel isolate affiliated with the clone cluster rice cluster I.</title>
        <authorList>
            <person name="Sakai S."/>
            <person name="Imachi H."/>
            <person name="Sekiguchi Y."/>
            <person name="Ohashi A."/>
            <person name="Harada H."/>
            <person name="Kamagata Y."/>
        </authorList>
    </citation>
    <scope>NUCLEOTIDE SEQUENCE [LARGE SCALE GENOMIC DNA]</scope>
    <source>
        <strain evidence="3">DSM 17711 / JCM 13418 / NBRC 101707 / SANAE</strain>
    </source>
</reference>
<keyword evidence="1" id="KW-1133">Transmembrane helix</keyword>
<dbReference type="eggNOG" id="arCOG00563">
    <property type="taxonomic scope" value="Archaea"/>
</dbReference>
<sequence>MAGISDFVKYGLVILMFLLFIYTSYFMSGTYQVPMTENSYYMFPEVKTNADAWYGRVVLQGELEAADWVNENLNMSDKFVADIFGAELIMGMTCRVSTVGGDWANAANPVKYMSDTNQIYTTSSAWEAYDLARENNCTYVWLPNRNTFSGYDWVYGDHKKFEDPAYFKLVYENDDVKIYRILEAAA</sequence>
<evidence type="ECO:0000256" key="1">
    <source>
        <dbReference type="SAM" id="Phobius"/>
    </source>
</evidence>
<proteinExistence type="predicted"/>
<reference evidence="2 3" key="2">
    <citation type="journal article" date="2008" name="Int. J. Syst. Evol. Microbiol.">
        <title>Methanocella paludicola gen. nov., sp. nov., a methane-producing archaeon, the first isolate of the lineage 'Rice Cluster I', and proposal of the new archaeal order Methanocellales ord. nov.</title>
        <authorList>
            <person name="Sakai S."/>
            <person name="Imachi H."/>
            <person name="Hanada S."/>
            <person name="Ohashi A."/>
            <person name="Harada H."/>
            <person name="Kamagata Y."/>
        </authorList>
    </citation>
    <scope>NUCLEOTIDE SEQUENCE [LARGE SCALE GENOMIC DNA]</scope>
    <source>
        <strain evidence="3">DSM 17711 / JCM 13418 / NBRC 101707 / SANAE</strain>
    </source>
</reference>
<keyword evidence="1" id="KW-0812">Transmembrane</keyword>